<dbReference type="InterPro" id="IPR029045">
    <property type="entry name" value="ClpP/crotonase-like_dom_sf"/>
</dbReference>
<dbReference type="Pfam" id="PF00364">
    <property type="entry name" value="Biotin_lipoyl"/>
    <property type="match status" value="1"/>
</dbReference>
<protein>
    <submittedName>
        <fullName evidence="3">Enoyl-CoA hydratase-related protein</fullName>
    </submittedName>
</protein>
<comment type="caution">
    <text evidence="3">The sequence shown here is derived from an EMBL/GenBank/DDBJ whole genome shotgun (WGS) entry which is preliminary data.</text>
</comment>
<dbReference type="RefSeq" id="WP_301237770.1">
    <property type="nucleotide sequence ID" value="NZ_JANRHH010000019.1"/>
</dbReference>
<dbReference type="InterPro" id="IPR000089">
    <property type="entry name" value="Biotin_lipoyl"/>
</dbReference>
<dbReference type="CDD" id="cd06850">
    <property type="entry name" value="biotinyl_domain"/>
    <property type="match status" value="1"/>
</dbReference>
<dbReference type="PANTHER" id="PTHR42964:SF1">
    <property type="entry name" value="POLYKETIDE BIOSYNTHESIS ENOYL-COA HYDRATASE PKSH-RELATED"/>
    <property type="match status" value="1"/>
</dbReference>
<dbReference type="SUPFAM" id="SSF52096">
    <property type="entry name" value="ClpP/crotonase"/>
    <property type="match status" value="1"/>
</dbReference>
<reference evidence="3" key="1">
    <citation type="submission" date="2022-08" db="EMBL/GenBank/DDBJ databases">
        <title>Polycladomyces zharkentsis sp. nov., a novel thermophilic CMC and starch-degrading bacterium isolated from a geothermal spring in Kazakhstan.</title>
        <authorList>
            <person name="Mashzhan A."/>
            <person name="Kistaubaeva A."/>
            <person name="Javier-Lopez R."/>
            <person name="Birkeland N.-K."/>
        </authorList>
    </citation>
    <scope>NUCLEOTIDE SEQUENCE</scope>
    <source>
        <strain evidence="3">KSR 13</strain>
    </source>
</reference>
<evidence type="ECO:0000313" key="3">
    <source>
        <dbReference type="EMBL" id="MDN4593056.1"/>
    </source>
</evidence>
<accession>A0ABT8IKH8</accession>
<sequence>MSGNLWKVLVQSGDRVEAGQEVAILESMEIPVTAETAGRVKEVSKQEGEFVQEGDTLFIWKSIEGKGDFILDFREIAVVVDGYIATVELNLPEYRNPLTNRMVEELIHAIRALDVDQEVRVIVLTGRGSAFCAGGDIKEFKKNLSKPAPQLYDEALWSNQLFELGAVVRTPLIASVNGPALGGGCGLVAMCHMAIASDQAQFGTTELKLGLVPFVILPWIRRAVGEKNALEMMLTAEVFSAERARELGLVQRVVPHDRLREETRKVAEQIASYSPLSLRLGLDAFFSTKQMGLKESFNYLGNLRMVSFMSEDLREGATAFLEKRQPVWKGR</sequence>
<dbReference type="InterPro" id="IPR011053">
    <property type="entry name" value="Single_hybrid_motif"/>
</dbReference>
<dbReference type="Gene3D" id="3.90.226.10">
    <property type="entry name" value="2-enoyl-CoA Hydratase, Chain A, domain 1"/>
    <property type="match status" value="1"/>
</dbReference>
<feature type="domain" description="Lipoyl-binding" evidence="2">
    <location>
        <begin position="3"/>
        <end position="58"/>
    </location>
</feature>
<dbReference type="Gene3D" id="1.10.12.10">
    <property type="entry name" value="Lyase 2-enoyl-coa Hydratase, Chain A, domain 2"/>
    <property type="match status" value="1"/>
</dbReference>
<dbReference type="InterPro" id="IPR014748">
    <property type="entry name" value="Enoyl-CoA_hydra_C"/>
</dbReference>
<dbReference type="InterPro" id="IPR001753">
    <property type="entry name" value="Enoyl-CoA_hydra/iso"/>
</dbReference>
<evidence type="ECO:0000256" key="1">
    <source>
        <dbReference type="ARBA" id="ARBA00005254"/>
    </source>
</evidence>
<evidence type="ECO:0000313" key="4">
    <source>
        <dbReference type="Proteomes" id="UP001174196"/>
    </source>
</evidence>
<dbReference type="EMBL" id="JANRHH010000019">
    <property type="protein sequence ID" value="MDN4593056.1"/>
    <property type="molecule type" value="Genomic_DNA"/>
</dbReference>
<dbReference type="Gene3D" id="2.40.50.100">
    <property type="match status" value="1"/>
</dbReference>
<proteinExistence type="inferred from homology"/>
<organism evidence="3 4">
    <name type="scientific">Polycladomyces subterraneus</name>
    <dbReference type="NCBI Taxonomy" id="1016997"/>
    <lineage>
        <taxon>Bacteria</taxon>
        <taxon>Bacillati</taxon>
        <taxon>Bacillota</taxon>
        <taxon>Bacilli</taxon>
        <taxon>Bacillales</taxon>
        <taxon>Thermoactinomycetaceae</taxon>
        <taxon>Polycladomyces</taxon>
    </lineage>
</organism>
<dbReference type="SUPFAM" id="SSF51230">
    <property type="entry name" value="Single hybrid motif"/>
    <property type="match status" value="1"/>
</dbReference>
<dbReference type="CDD" id="cd06558">
    <property type="entry name" value="crotonase-like"/>
    <property type="match status" value="1"/>
</dbReference>
<gene>
    <name evidence="3" type="ORF">NWF35_03925</name>
</gene>
<comment type="similarity">
    <text evidence="1">Belongs to the enoyl-CoA hydratase/isomerase family.</text>
</comment>
<name>A0ABT8IKH8_9BACL</name>
<dbReference type="Proteomes" id="UP001174196">
    <property type="component" value="Unassembled WGS sequence"/>
</dbReference>
<dbReference type="PANTHER" id="PTHR42964">
    <property type="entry name" value="ENOYL-COA HYDRATASE"/>
    <property type="match status" value="1"/>
</dbReference>
<dbReference type="InterPro" id="IPR051683">
    <property type="entry name" value="Enoyl-CoA_Hydratase/Isomerase"/>
</dbReference>
<evidence type="ECO:0000259" key="2">
    <source>
        <dbReference type="Pfam" id="PF00364"/>
    </source>
</evidence>
<keyword evidence="4" id="KW-1185">Reference proteome</keyword>
<dbReference type="Pfam" id="PF00378">
    <property type="entry name" value="ECH_1"/>
    <property type="match status" value="1"/>
</dbReference>